<reference evidence="2 3" key="1">
    <citation type="submission" date="2017-09" db="EMBL/GenBank/DDBJ databases">
        <title>Depth-based differentiation of microbial function through sediment-hosted aquifers and enrichment of novel symbionts in the deep terrestrial subsurface.</title>
        <authorList>
            <person name="Probst A.J."/>
            <person name="Ladd B."/>
            <person name="Jarett J.K."/>
            <person name="Geller-Mcgrath D.E."/>
            <person name="Sieber C.M."/>
            <person name="Emerson J.B."/>
            <person name="Anantharaman K."/>
            <person name="Thomas B.C."/>
            <person name="Malmstrom R."/>
            <person name="Stieglmeier M."/>
            <person name="Klingl A."/>
            <person name="Woyke T."/>
            <person name="Ryan C.M."/>
            <person name="Banfield J.F."/>
        </authorList>
    </citation>
    <scope>NUCLEOTIDE SEQUENCE [LARGE SCALE GENOMIC DNA]</scope>
    <source>
        <strain evidence="2">CG11_big_fil_rev_8_21_14_0_20_37_11</strain>
    </source>
</reference>
<dbReference type="SUPFAM" id="SSF53098">
    <property type="entry name" value="Ribonuclease H-like"/>
    <property type="match status" value="1"/>
</dbReference>
<dbReference type="CDD" id="cd09279">
    <property type="entry name" value="RNase_HI_like"/>
    <property type="match status" value="1"/>
</dbReference>
<comment type="caution">
    <text evidence="2">The sequence shown here is derived from an EMBL/GenBank/DDBJ whole genome shotgun (WGS) entry which is preliminary data.</text>
</comment>
<dbReference type="GO" id="GO:0003676">
    <property type="term" value="F:nucleic acid binding"/>
    <property type="evidence" value="ECO:0007669"/>
    <property type="project" value="InterPro"/>
</dbReference>
<dbReference type="InterPro" id="IPR036397">
    <property type="entry name" value="RNaseH_sf"/>
</dbReference>
<dbReference type="Gene3D" id="3.30.420.10">
    <property type="entry name" value="Ribonuclease H-like superfamily/Ribonuclease H"/>
    <property type="match status" value="1"/>
</dbReference>
<evidence type="ECO:0000313" key="3">
    <source>
        <dbReference type="Proteomes" id="UP000230707"/>
    </source>
</evidence>
<evidence type="ECO:0000259" key="1">
    <source>
        <dbReference type="PROSITE" id="PS50879"/>
    </source>
</evidence>
<feature type="domain" description="RNase H type-1" evidence="1">
    <location>
        <begin position="1"/>
        <end position="140"/>
    </location>
</feature>
<evidence type="ECO:0000313" key="2">
    <source>
        <dbReference type="EMBL" id="PIR07729.1"/>
    </source>
</evidence>
<dbReference type="EMBL" id="PCWS01000147">
    <property type="protein sequence ID" value="PIR07729.1"/>
    <property type="molecule type" value="Genomic_DNA"/>
</dbReference>
<dbReference type="InterPro" id="IPR012337">
    <property type="entry name" value="RNaseH-like_sf"/>
</dbReference>
<protein>
    <submittedName>
        <fullName evidence="2">Ribonuclease H</fullName>
    </submittedName>
</protein>
<dbReference type="PANTHER" id="PTHR46387:SF2">
    <property type="entry name" value="RIBONUCLEASE HI"/>
    <property type="match status" value="1"/>
</dbReference>
<gene>
    <name evidence="2" type="ORF">COV53_06775</name>
</gene>
<dbReference type="Proteomes" id="UP000230707">
    <property type="component" value="Unassembled WGS sequence"/>
</dbReference>
<sequence>MNKISVFTDGGSRGNPGPAAIGVVVKAETGKILATISRKIGEATNNVAEYRAVLSALTWIKENKTIVLQQNVSRIQFFLDSTLVANQLNGIFKVKDGRLREFLLTARILESEIGLDIHYQYVPREKNFEADFLVNQAFDN</sequence>
<dbReference type="AlphaFoldDB" id="A0A2H0NFQ3"/>
<dbReference type="PANTHER" id="PTHR46387">
    <property type="entry name" value="POLYNUCLEOTIDYL TRANSFERASE, RIBONUCLEASE H-LIKE SUPERFAMILY PROTEIN"/>
    <property type="match status" value="1"/>
</dbReference>
<proteinExistence type="predicted"/>
<dbReference type="PROSITE" id="PS50879">
    <property type="entry name" value="RNASE_H_1"/>
    <property type="match status" value="1"/>
</dbReference>
<organism evidence="2 3">
    <name type="scientific">Candidatus Gottesmanbacteria bacterium CG11_big_fil_rev_8_21_14_0_20_37_11</name>
    <dbReference type="NCBI Taxonomy" id="1974575"/>
    <lineage>
        <taxon>Bacteria</taxon>
        <taxon>Candidatus Gottesmaniibacteriota</taxon>
    </lineage>
</organism>
<dbReference type="Pfam" id="PF13456">
    <property type="entry name" value="RVT_3"/>
    <property type="match status" value="1"/>
</dbReference>
<name>A0A2H0NFQ3_9BACT</name>
<dbReference type="GO" id="GO:0004523">
    <property type="term" value="F:RNA-DNA hybrid ribonuclease activity"/>
    <property type="evidence" value="ECO:0007669"/>
    <property type="project" value="InterPro"/>
</dbReference>
<accession>A0A2H0NFQ3</accession>
<dbReference type="InterPro" id="IPR002156">
    <property type="entry name" value="RNaseH_domain"/>
</dbReference>